<keyword evidence="2" id="KW-0472">Membrane</keyword>
<organism evidence="3 4">
    <name type="scientific">Coemansia umbellata</name>
    <dbReference type="NCBI Taxonomy" id="1424467"/>
    <lineage>
        <taxon>Eukaryota</taxon>
        <taxon>Fungi</taxon>
        <taxon>Fungi incertae sedis</taxon>
        <taxon>Zoopagomycota</taxon>
        <taxon>Kickxellomycotina</taxon>
        <taxon>Kickxellomycetes</taxon>
        <taxon>Kickxellales</taxon>
        <taxon>Kickxellaceae</taxon>
        <taxon>Coemansia</taxon>
    </lineage>
</organism>
<feature type="compositionally biased region" description="Low complexity" evidence="1">
    <location>
        <begin position="69"/>
        <end position="85"/>
    </location>
</feature>
<evidence type="ECO:0000313" key="3">
    <source>
        <dbReference type="EMBL" id="KAJ1995068.1"/>
    </source>
</evidence>
<feature type="transmembrane region" description="Helical" evidence="2">
    <location>
        <begin position="172"/>
        <end position="191"/>
    </location>
</feature>
<feature type="region of interest" description="Disordered" evidence="1">
    <location>
        <begin position="1"/>
        <end position="153"/>
    </location>
</feature>
<keyword evidence="2" id="KW-1133">Transmembrane helix</keyword>
<feature type="compositionally biased region" description="Basic and acidic residues" evidence="1">
    <location>
        <begin position="88"/>
        <end position="103"/>
    </location>
</feature>
<evidence type="ECO:0000256" key="1">
    <source>
        <dbReference type="SAM" id="MobiDB-lite"/>
    </source>
</evidence>
<reference evidence="3" key="1">
    <citation type="submission" date="2022-07" db="EMBL/GenBank/DDBJ databases">
        <title>Phylogenomic reconstructions and comparative analyses of Kickxellomycotina fungi.</title>
        <authorList>
            <person name="Reynolds N.K."/>
            <person name="Stajich J.E."/>
            <person name="Barry K."/>
            <person name="Grigoriev I.V."/>
            <person name="Crous P."/>
            <person name="Smith M.E."/>
        </authorList>
    </citation>
    <scope>NUCLEOTIDE SEQUENCE</scope>
    <source>
        <strain evidence="3">BCRC 34882</strain>
    </source>
</reference>
<comment type="caution">
    <text evidence="3">The sequence shown here is derived from an EMBL/GenBank/DDBJ whole genome shotgun (WGS) entry which is preliminary data.</text>
</comment>
<feature type="compositionally biased region" description="Low complexity" evidence="1">
    <location>
        <begin position="112"/>
        <end position="134"/>
    </location>
</feature>
<evidence type="ECO:0000313" key="4">
    <source>
        <dbReference type="Proteomes" id="UP001151295"/>
    </source>
</evidence>
<evidence type="ECO:0000256" key="2">
    <source>
        <dbReference type="SAM" id="Phobius"/>
    </source>
</evidence>
<gene>
    <name evidence="3" type="ORF">EDC05_001159</name>
</gene>
<keyword evidence="4" id="KW-1185">Reference proteome</keyword>
<protein>
    <submittedName>
        <fullName evidence="3">Uncharacterized protein</fullName>
    </submittedName>
</protein>
<name>A0ABQ8PV88_9FUNG</name>
<proteinExistence type="predicted"/>
<keyword evidence="2" id="KW-0812">Transmembrane</keyword>
<dbReference type="EMBL" id="JANBQD010000008">
    <property type="protein sequence ID" value="KAJ1995068.1"/>
    <property type="molecule type" value="Genomic_DNA"/>
</dbReference>
<accession>A0ABQ8PV88</accession>
<feature type="compositionally biased region" description="Polar residues" evidence="1">
    <location>
        <begin position="1"/>
        <end position="46"/>
    </location>
</feature>
<sequence length="244" mass="27062">MSNNENNASRNGVNEASSSVQVTDNTVKVEANPSQIHNTIIRQSIDPSGAGIEQPDSNNNYASAFPTEAAQFQPQSSSSTSNTAATKHKAENDSTAEEDHTKPLDIQTPPGQQIHQSQPSQQQQIRQSQTYISQHASDSLQRDSSNRGSGGPLWHLRRGLSRMPLTNRVISLLRILLTFAQIVLGIVVLAISTRRHETYKRPLRGYVVANLIWCILYLPLYIGYISRADADNWTNSPLKKMLKM</sequence>
<dbReference type="Proteomes" id="UP001151295">
    <property type="component" value="Unassembled WGS sequence"/>
</dbReference>
<feature type="transmembrane region" description="Helical" evidence="2">
    <location>
        <begin position="203"/>
        <end position="224"/>
    </location>
</feature>